<proteinExistence type="predicted"/>
<reference evidence="1" key="1">
    <citation type="journal article" date="2011" name="Environ. Microbiol.">
        <title>Genomic insights into the metabolic potential of the polycyclic aromatic hydrocarbon degrading sulfate-reducing Deltaproteobacterium N47.</title>
        <authorList>
            <person name="Bergmann F."/>
            <person name="Selesi D."/>
            <person name="Weinmaier T."/>
            <person name="Tischler P."/>
            <person name="Rattei T."/>
            <person name="Meckenstock R.U."/>
        </authorList>
    </citation>
    <scope>NUCLEOTIDE SEQUENCE</scope>
</reference>
<dbReference type="EMBL" id="FR695868">
    <property type="protein sequence ID" value="CBX27975.1"/>
    <property type="molecule type" value="Genomic_DNA"/>
</dbReference>
<sequence>MEIPMTAIETTGTIDENSQLKLDGPLPFSGPKRVKVIVLSPLDDEIDEISWLRATSCNPAFSFLSDPGEDIYSISDGKPFHD</sequence>
<name>E1YBN1_9BACT</name>
<gene>
    <name evidence="1" type="ORF">N47_G32990</name>
</gene>
<evidence type="ECO:0000313" key="1">
    <source>
        <dbReference type="EMBL" id="CBX27975.1"/>
    </source>
</evidence>
<protein>
    <submittedName>
        <fullName evidence="1">Uncharacterized protein</fullName>
    </submittedName>
</protein>
<organism evidence="1">
    <name type="scientific">uncultured Desulfobacterium sp</name>
    <dbReference type="NCBI Taxonomy" id="201089"/>
    <lineage>
        <taxon>Bacteria</taxon>
        <taxon>Pseudomonadati</taxon>
        <taxon>Thermodesulfobacteriota</taxon>
        <taxon>Desulfobacteria</taxon>
        <taxon>Desulfobacterales</taxon>
        <taxon>Desulfobacteriaceae</taxon>
        <taxon>Desulfobacterium</taxon>
        <taxon>environmental samples</taxon>
    </lineage>
</organism>
<dbReference type="AlphaFoldDB" id="E1YBN1"/>
<accession>E1YBN1</accession>